<sequence>VIAKRQAVPMARDDLRYGLRQSGNHKYHRRSGRRQSPSYTRSRSPHDERDQRRRDSGRHHGNGRERSYSRSPSSPRHRERRRRDDNSRRRRSSPSRSQSPPTRSRGERDDRGYRHHYAKKDRRGGEAATRSRSPRASSARSASRDRRHVGGHDDVKTPSGERDSAGATVEAVDTDDEEAIKKLMGFSGFGTTKACKLLDVGVHVSGNDVGEANVKKQRKYRQYMNRKGGFNRPLDAG</sequence>
<evidence type="ECO:0000313" key="2">
    <source>
        <dbReference type="Proteomes" id="UP001145114"/>
    </source>
</evidence>
<dbReference type="Proteomes" id="UP001145114">
    <property type="component" value="Unassembled WGS sequence"/>
</dbReference>
<proteinExistence type="predicted"/>
<protein>
    <submittedName>
        <fullName evidence="1">Uncharacterized protein</fullName>
    </submittedName>
</protein>
<name>A0ACC1HJQ7_9FUNG</name>
<evidence type="ECO:0000313" key="1">
    <source>
        <dbReference type="EMBL" id="KAJ1675368.1"/>
    </source>
</evidence>
<feature type="non-terminal residue" evidence="1">
    <location>
        <position position="1"/>
    </location>
</feature>
<gene>
    <name evidence="1" type="ORF">EV182_001409</name>
</gene>
<comment type="caution">
    <text evidence="1">The sequence shown here is derived from an EMBL/GenBank/DDBJ whole genome shotgun (WGS) entry which is preliminary data.</text>
</comment>
<keyword evidence="2" id="KW-1185">Reference proteome</keyword>
<reference evidence="1" key="1">
    <citation type="submission" date="2022-06" db="EMBL/GenBank/DDBJ databases">
        <title>Phylogenomic reconstructions and comparative analyses of Kickxellomycotina fungi.</title>
        <authorList>
            <person name="Reynolds N.K."/>
            <person name="Stajich J.E."/>
            <person name="Barry K."/>
            <person name="Grigoriev I.V."/>
            <person name="Crous P."/>
            <person name="Smith M.E."/>
        </authorList>
    </citation>
    <scope>NUCLEOTIDE SEQUENCE</scope>
    <source>
        <strain evidence="1">RSA 2271</strain>
    </source>
</reference>
<dbReference type="EMBL" id="JAMZIH010005342">
    <property type="protein sequence ID" value="KAJ1675368.1"/>
    <property type="molecule type" value="Genomic_DNA"/>
</dbReference>
<accession>A0ACC1HJQ7</accession>
<organism evidence="1 2">
    <name type="scientific">Spiromyces aspiralis</name>
    <dbReference type="NCBI Taxonomy" id="68401"/>
    <lineage>
        <taxon>Eukaryota</taxon>
        <taxon>Fungi</taxon>
        <taxon>Fungi incertae sedis</taxon>
        <taxon>Zoopagomycota</taxon>
        <taxon>Kickxellomycotina</taxon>
        <taxon>Kickxellomycetes</taxon>
        <taxon>Kickxellales</taxon>
        <taxon>Kickxellaceae</taxon>
        <taxon>Spiromyces</taxon>
    </lineage>
</organism>